<accession>H8Z4D5</accession>
<reference evidence="3" key="1">
    <citation type="submission" date="2011-06" db="EMBL/GenBank/DDBJ databases">
        <authorList>
            <consortium name="US DOE Joint Genome Institute (JGI-PGF)"/>
            <person name="Lucas S."/>
            <person name="Han J."/>
            <person name="Lapidus A."/>
            <person name="Cheng J.-F."/>
            <person name="Goodwin L."/>
            <person name="Pitluck S."/>
            <person name="Peters L."/>
            <person name="Land M.L."/>
            <person name="Hauser L."/>
            <person name="Vogl K."/>
            <person name="Liu Z."/>
            <person name="Overmann J."/>
            <person name="Frigaard N.-U."/>
            <person name="Bryant D.A."/>
            <person name="Woyke T.J."/>
        </authorList>
    </citation>
    <scope>NUCLEOTIDE SEQUENCE [LARGE SCALE GENOMIC DNA]</scope>
    <source>
        <strain evidence="3">970</strain>
    </source>
</reference>
<evidence type="ECO:0000313" key="3">
    <source>
        <dbReference type="Proteomes" id="UP000002964"/>
    </source>
</evidence>
<reference evidence="2 3" key="2">
    <citation type="submission" date="2011-11" db="EMBL/GenBank/DDBJ databases">
        <authorList>
            <consortium name="US DOE Joint Genome Institute"/>
            <person name="Lucas S."/>
            <person name="Han J."/>
            <person name="Lapidus A."/>
            <person name="Cheng J.-F."/>
            <person name="Goodwin L."/>
            <person name="Pitluck S."/>
            <person name="Peters L."/>
            <person name="Ovchinnikova G."/>
            <person name="Zhang X."/>
            <person name="Detter J.C."/>
            <person name="Han C."/>
            <person name="Tapia R."/>
            <person name="Land M."/>
            <person name="Hauser L."/>
            <person name="Kyrpides N."/>
            <person name="Ivanova N."/>
            <person name="Pagani I."/>
            <person name="Vogl K."/>
            <person name="Liu Z."/>
            <person name="Overmann J."/>
            <person name="Frigaard N.-U."/>
            <person name="Bryant D."/>
            <person name="Woyke T."/>
        </authorList>
    </citation>
    <scope>NUCLEOTIDE SEQUENCE [LARGE SCALE GENOMIC DNA]</scope>
    <source>
        <strain evidence="2 3">970</strain>
    </source>
</reference>
<organism evidence="2 3">
    <name type="scientific">Thiorhodovibrio frisius</name>
    <dbReference type="NCBI Taxonomy" id="631362"/>
    <lineage>
        <taxon>Bacteria</taxon>
        <taxon>Pseudomonadati</taxon>
        <taxon>Pseudomonadota</taxon>
        <taxon>Gammaproteobacteria</taxon>
        <taxon>Chromatiales</taxon>
        <taxon>Chromatiaceae</taxon>
        <taxon>Thiorhodovibrio</taxon>
    </lineage>
</organism>
<dbReference type="InterPro" id="IPR009875">
    <property type="entry name" value="PilZ_domain"/>
</dbReference>
<dbReference type="EMBL" id="JH603170">
    <property type="protein sequence ID" value="EIC20192.1"/>
    <property type="molecule type" value="Genomic_DNA"/>
</dbReference>
<evidence type="ECO:0000259" key="1">
    <source>
        <dbReference type="Pfam" id="PF07238"/>
    </source>
</evidence>
<keyword evidence="3" id="KW-1185">Reference proteome</keyword>
<dbReference type="OrthoDB" id="5418201at2"/>
<dbReference type="Gene3D" id="2.40.10.220">
    <property type="entry name" value="predicted glycosyltransferase like domains"/>
    <property type="match status" value="1"/>
</dbReference>
<dbReference type="eggNOG" id="ENOG503379B">
    <property type="taxonomic scope" value="Bacteria"/>
</dbReference>
<dbReference type="Proteomes" id="UP000002964">
    <property type="component" value="Unassembled WGS sequence"/>
</dbReference>
<proteinExistence type="predicted"/>
<dbReference type="HOGENOM" id="CLU_1854316_0_0_6"/>
<feature type="domain" description="PilZ" evidence="1">
    <location>
        <begin position="37"/>
        <end position="128"/>
    </location>
</feature>
<sequence>MTVRAITDELTEAIKTLDPQQKKKLLAIVKQWRLGHQRHYDRFEQESADVAVACNGRICLGQAKNISASGIFITIDHNFFPPSDIVDLVFSLPGVDQPFKLKGRIVRLTEDGIAVEFVKVTPSIARTLDSTLRIPKAL</sequence>
<dbReference type="Pfam" id="PF07238">
    <property type="entry name" value="PilZ"/>
    <property type="match status" value="1"/>
</dbReference>
<dbReference type="AlphaFoldDB" id="H8Z4D5"/>
<dbReference type="SUPFAM" id="SSF141371">
    <property type="entry name" value="PilZ domain-like"/>
    <property type="match status" value="1"/>
</dbReference>
<gene>
    <name evidence="2" type="ORF">Thi970DRAFT_03814</name>
</gene>
<protein>
    <submittedName>
        <fullName evidence="2">PilZ domain-containing protein</fullName>
    </submittedName>
</protein>
<name>H8Z4D5_9GAMM</name>
<dbReference type="GO" id="GO:0035438">
    <property type="term" value="F:cyclic-di-GMP binding"/>
    <property type="evidence" value="ECO:0007669"/>
    <property type="project" value="InterPro"/>
</dbReference>
<evidence type="ECO:0000313" key="2">
    <source>
        <dbReference type="EMBL" id="EIC20192.1"/>
    </source>
</evidence>
<dbReference type="RefSeq" id="WP_009150595.1">
    <property type="nucleotide sequence ID" value="NZ_CP121471.1"/>
</dbReference>